<evidence type="ECO:0000313" key="4">
    <source>
        <dbReference type="Proteomes" id="UP000236370"/>
    </source>
</evidence>
<feature type="region of interest" description="Disordered" evidence="1">
    <location>
        <begin position="53"/>
        <end position="73"/>
    </location>
</feature>
<evidence type="ECO:0000256" key="1">
    <source>
        <dbReference type="SAM" id="MobiDB-lite"/>
    </source>
</evidence>
<dbReference type="AlphaFoldDB" id="A0A2J8KWU7"/>
<proteinExistence type="predicted"/>
<comment type="caution">
    <text evidence="3">The sequence shown here is derived from an EMBL/GenBank/DDBJ whole genome shotgun (WGS) entry which is preliminary data.</text>
</comment>
<gene>
    <name evidence="3" type="ORF">CK820_G0035131</name>
</gene>
<accession>A0A2J8KWU7</accession>
<evidence type="ECO:0000256" key="2">
    <source>
        <dbReference type="SAM" id="SignalP"/>
    </source>
</evidence>
<feature type="chain" id="PRO_5014327382" evidence="2">
    <location>
        <begin position="50"/>
        <end position="122"/>
    </location>
</feature>
<reference evidence="3 4" key="1">
    <citation type="submission" date="2017-12" db="EMBL/GenBank/DDBJ databases">
        <title>High-resolution comparative analysis of great ape genomes.</title>
        <authorList>
            <person name="Pollen A."/>
            <person name="Hastie A."/>
            <person name="Hormozdiari F."/>
            <person name="Dougherty M."/>
            <person name="Liu R."/>
            <person name="Chaisson M."/>
            <person name="Hoppe E."/>
            <person name="Hill C."/>
            <person name="Pang A."/>
            <person name="Hillier L."/>
            <person name="Baker C."/>
            <person name="Armstrong J."/>
            <person name="Shendure J."/>
            <person name="Paten B."/>
            <person name="Wilson R."/>
            <person name="Chao H."/>
            <person name="Schneider V."/>
            <person name="Ventura M."/>
            <person name="Kronenberg Z."/>
            <person name="Murali S."/>
            <person name="Gordon D."/>
            <person name="Cantsilieris S."/>
            <person name="Munson K."/>
            <person name="Nelson B."/>
            <person name="Raja A."/>
            <person name="Underwood J."/>
            <person name="Diekhans M."/>
            <person name="Fiddes I."/>
            <person name="Haussler D."/>
            <person name="Eichler E."/>
        </authorList>
    </citation>
    <scope>NUCLEOTIDE SEQUENCE [LARGE SCALE GENOMIC DNA]</scope>
    <source>
        <strain evidence="3">Yerkes chimp pedigree #C0471</strain>
    </source>
</reference>
<feature type="signal peptide" evidence="2">
    <location>
        <begin position="1"/>
        <end position="49"/>
    </location>
</feature>
<name>A0A2J8KWU7_PANTR</name>
<protein>
    <submittedName>
        <fullName evidence="3">T0123498 isoform 2</fullName>
    </submittedName>
</protein>
<dbReference type="Proteomes" id="UP000236370">
    <property type="component" value="Unassembled WGS sequence"/>
</dbReference>
<keyword evidence="2" id="KW-0732">Signal</keyword>
<evidence type="ECO:0000313" key="3">
    <source>
        <dbReference type="EMBL" id="PNI39491.1"/>
    </source>
</evidence>
<dbReference type="EMBL" id="NBAG03000331">
    <property type="protein sequence ID" value="PNI39491.1"/>
    <property type="molecule type" value="Genomic_DNA"/>
</dbReference>
<organism evidence="3 4">
    <name type="scientific">Pan troglodytes</name>
    <name type="common">Chimpanzee</name>
    <dbReference type="NCBI Taxonomy" id="9598"/>
    <lineage>
        <taxon>Eukaryota</taxon>
        <taxon>Metazoa</taxon>
        <taxon>Chordata</taxon>
        <taxon>Craniata</taxon>
        <taxon>Vertebrata</taxon>
        <taxon>Euteleostomi</taxon>
        <taxon>Mammalia</taxon>
        <taxon>Eutheria</taxon>
        <taxon>Euarchontoglires</taxon>
        <taxon>Primates</taxon>
        <taxon>Haplorrhini</taxon>
        <taxon>Catarrhini</taxon>
        <taxon>Hominidae</taxon>
        <taxon>Pan</taxon>
    </lineage>
</organism>
<feature type="region of interest" description="Disordered" evidence="1">
    <location>
        <begin position="1"/>
        <end position="25"/>
    </location>
</feature>
<sequence length="122" mass="13729">MAPYCRGTARGKHKALPSPPPLSSPLPSPPFSPFLLFLLLLLLLPGRETQPRARLWGHRSPPPPGPAGRARTRWRREIWTSEHLPEKIKCASPSERWGGWAELQWERRRDAGVKGRDGVSPC</sequence>